<dbReference type="InterPro" id="IPR051075">
    <property type="entry name" value="SCF_subunit_WD-repeat"/>
</dbReference>
<feature type="compositionally biased region" description="Polar residues" evidence="5">
    <location>
        <begin position="598"/>
        <end position="607"/>
    </location>
</feature>
<proteinExistence type="predicted"/>
<dbReference type="PANTHER" id="PTHR19872">
    <property type="entry name" value="UBIQUITIN LIGASE SPECIFICITY FACTOR/HREP PROTEIN"/>
    <property type="match status" value="1"/>
</dbReference>
<gene>
    <name evidence="8" type="primary">fbxA</name>
    <name evidence="8" type="ORF">PPL_00498</name>
</gene>
<dbReference type="AlphaFoldDB" id="D3AWM3"/>
<organism evidence="8 9">
    <name type="scientific">Heterostelium pallidum (strain ATCC 26659 / Pp 5 / PN500)</name>
    <name type="common">Cellular slime mold</name>
    <name type="synonym">Polysphondylium pallidum</name>
    <dbReference type="NCBI Taxonomy" id="670386"/>
    <lineage>
        <taxon>Eukaryota</taxon>
        <taxon>Amoebozoa</taxon>
        <taxon>Evosea</taxon>
        <taxon>Eumycetozoa</taxon>
        <taxon>Dictyostelia</taxon>
        <taxon>Acytosteliales</taxon>
        <taxon>Acytosteliaceae</taxon>
        <taxon>Heterostelium</taxon>
    </lineage>
</organism>
<dbReference type="Gene3D" id="3.30.530.20">
    <property type="match status" value="1"/>
</dbReference>
<dbReference type="SMART" id="SM00256">
    <property type="entry name" value="FBOX"/>
    <property type="match status" value="1"/>
</dbReference>
<dbReference type="PROSITE" id="PS50848">
    <property type="entry name" value="START"/>
    <property type="match status" value="1"/>
</dbReference>
<evidence type="ECO:0000256" key="4">
    <source>
        <dbReference type="PROSITE-ProRule" id="PRU00221"/>
    </source>
</evidence>
<feature type="repeat" description="WD" evidence="4">
    <location>
        <begin position="917"/>
        <end position="952"/>
    </location>
</feature>
<dbReference type="InterPro" id="IPR032675">
    <property type="entry name" value="LRR_dom_sf"/>
</dbReference>
<dbReference type="Gene3D" id="3.80.10.10">
    <property type="entry name" value="Ribonuclease Inhibitor"/>
    <property type="match status" value="1"/>
</dbReference>
<feature type="compositionally biased region" description="Low complexity" evidence="5">
    <location>
        <begin position="588"/>
        <end position="597"/>
    </location>
</feature>
<dbReference type="InterPro" id="IPR015943">
    <property type="entry name" value="WD40/YVTN_repeat-like_dom_sf"/>
</dbReference>
<dbReference type="PROSITE" id="PS50082">
    <property type="entry name" value="WD_REPEATS_2"/>
    <property type="match status" value="3"/>
</dbReference>
<dbReference type="GO" id="GO:0008289">
    <property type="term" value="F:lipid binding"/>
    <property type="evidence" value="ECO:0007669"/>
    <property type="project" value="InterPro"/>
</dbReference>
<dbReference type="GeneID" id="31356031"/>
<dbReference type="InterPro" id="IPR036047">
    <property type="entry name" value="F-box-like_dom_sf"/>
</dbReference>
<dbReference type="InterPro" id="IPR001810">
    <property type="entry name" value="F-box_dom"/>
</dbReference>
<feature type="region of interest" description="Disordered" evidence="5">
    <location>
        <begin position="583"/>
        <end position="607"/>
    </location>
</feature>
<evidence type="ECO:0000313" key="8">
    <source>
        <dbReference type="EMBL" id="EFA86696.1"/>
    </source>
</evidence>
<keyword evidence="9" id="KW-1185">Reference proteome</keyword>
<feature type="repeat" description="WD" evidence="4">
    <location>
        <begin position="875"/>
        <end position="915"/>
    </location>
</feature>
<dbReference type="SUPFAM" id="SSF55961">
    <property type="entry name" value="Bet v1-like"/>
    <property type="match status" value="2"/>
</dbReference>
<dbReference type="PROSITE" id="PS00678">
    <property type="entry name" value="WD_REPEATS_1"/>
    <property type="match status" value="3"/>
</dbReference>
<dbReference type="SMART" id="SM00320">
    <property type="entry name" value="WD40"/>
    <property type="match status" value="5"/>
</dbReference>
<keyword evidence="1 4" id="KW-0853">WD repeat</keyword>
<dbReference type="InterPro" id="IPR019775">
    <property type="entry name" value="WD40_repeat_CS"/>
</dbReference>
<keyword evidence="3" id="KW-0833">Ubl conjugation pathway</keyword>
<feature type="domain" description="START" evidence="7">
    <location>
        <begin position="1"/>
        <end position="191"/>
    </location>
</feature>
<dbReference type="OMA" id="NGWVIQG"/>
<feature type="repeat" description="WD" evidence="4">
    <location>
        <begin position="695"/>
        <end position="734"/>
    </location>
</feature>
<protein>
    <submittedName>
        <fullName evidence="8">CheaterA</fullName>
    </submittedName>
</protein>
<dbReference type="InterPro" id="IPR002913">
    <property type="entry name" value="START_lipid-bd_dom"/>
</dbReference>
<dbReference type="SUPFAM" id="SSF81383">
    <property type="entry name" value="F-box domain"/>
    <property type="match status" value="1"/>
</dbReference>
<feature type="domain" description="F-box" evidence="6">
    <location>
        <begin position="508"/>
        <end position="554"/>
    </location>
</feature>
<accession>D3AWM3</accession>
<dbReference type="CDD" id="cd00177">
    <property type="entry name" value="START"/>
    <property type="match status" value="1"/>
</dbReference>
<dbReference type="PROSITE" id="PS50181">
    <property type="entry name" value="FBOX"/>
    <property type="match status" value="1"/>
</dbReference>
<dbReference type="Gene3D" id="2.130.10.10">
    <property type="entry name" value="YVTN repeat-like/Quinoprotein amine dehydrogenase"/>
    <property type="match status" value="2"/>
</dbReference>
<evidence type="ECO:0000256" key="3">
    <source>
        <dbReference type="ARBA" id="ARBA00022786"/>
    </source>
</evidence>
<dbReference type="InterPro" id="IPR023393">
    <property type="entry name" value="START-like_dom_sf"/>
</dbReference>
<evidence type="ECO:0000256" key="2">
    <source>
        <dbReference type="ARBA" id="ARBA00022737"/>
    </source>
</evidence>
<dbReference type="Proteomes" id="UP000001396">
    <property type="component" value="Unassembled WGS sequence"/>
</dbReference>
<name>D3AWM3_HETP5</name>
<dbReference type="InterPro" id="IPR036322">
    <property type="entry name" value="WD40_repeat_dom_sf"/>
</dbReference>
<evidence type="ECO:0000313" key="9">
    <source>
        <dbReference type="Proteomes" id="UP000001396"/>
    </source>
</evidence>
<dbReference type="InterPro" id="IPR001680">
    <property type="entry name" value="WD40_rpt"/>
</dbReference>
<dbReference type="FunCoup" id="D3AWM3">
    <property type="interactions" value="430"/>
</dbReference>
<dbReference type="InParanoid" id="D3AWM3"/>
<sequence>MQYVNGHDISSQSITEVHTLAVTNKIPWVPLQLESDVYSTIYEYTSKEKGIHLSKGIAEFPISPENMFELLYTISERRKWDTSCVEANMLEEYDHLNHIIQMQISHPLGVLNMILYRSCKYEPQSRLYVIAMRSIEIETDDPSENEAFECLPNGWVIQGIDGHRDRCKLIFVQQCHIRDIELQKIPGYKSLKKSKEPNSILNYHYLTIFPATVSGRLGRIFECIRNHISKNVREIETKDTRLKILEQAERELNECFGTTTVDYGWVSYLKKYDMELLVKKTNDIYYMVGKGSFSSEYSPSQIGDLLYSSQPWSWDTFYDKGYVVEDINDHCREVDLYYRMWHESFSMKVLQTVKKGPGNCSTVLWRSICTSDVVNENDMELSYLPSGIELTDAPGAPSEFYNMVEDFANLLLSDNIGVSKKKAFRNSEDSTKSKRKRNFVDESVEQQQVVDNRPTIRATTNIISHKMNCNDGMVPKMWNAPKRQPFLFLVSEKNDKQKLRRKDVSITNSNFDTLPEEIVQLILSFLRASDILTVSMVCKRFKMATDSSSLWKQLYILNPLFNKSVPKKYRPIQQILNNHNHEHMPLSQQQQQQQQQQSPLPVQSNGDANPTPIELEDFITMVSKISAETNNPEKSKEMKSCGCNHSCICPCRNDCNCECLNEDIMGVSNWRSQYLHKIKLADRWASAKPKKITELNGHTKAIRCLKAEGNSAVSVSTDKKVRFWNLNSGQYINTFEESSTAVVSIDYDRSAKSSFIWPLTEYTKVHIGHKNGSVTLVDFMSKPYQTISTQRPVLLADGFDFTNPGKYIIWESSNVECWEEEKKARLWTSSDHTKKINQAKSISSSLFANGIVCTSSSDKTIKIRNIMDGNLIATLNNFQGAVNCIEAVGDHMIVSGSSDKLIRLWDLRQMSSPLIVNAGHTGPVKCVSYEEKGGRILSGGDDGVIIIWNLDNWYRGRRECIGVPNQPVRQEPNRITVGTCQESGRLMKHGSGITCIDSDEAGFVSGSANGLILRWDFT</sequence>
<dbReference type="InterPro" id="IPR020472">
    <property type="entry name" value="WD40_PAC1"/>
</dbReference>
<dbReference type="Pfam" id="PF12937">
    <property type="entry name" value="F-box-like"/>
    <property type="match status" value="1"/>
</dbReference>
<dbReference type="STRING" id="670386.D3AWM3"/>
<evidence type="ECO:0000259" key="6">
    <source>
        <dbReference type="PROSITE" id="PS50181"/>
    </source>
</evidence>
<evidence type="ECO:0000259" key="7">
    <source>
        <dbReference type="PROSITE" id="PS50848"/>
    </source>
</evidence>
<dbReference type="Pfam" id="PF00400">
    <property type="entry name" value="WD40"/>
    <property type="match status" value="3"/>
</dbReference>
<keyword evidence="2" id="KW-0677">Repeat</keyword>
<dbReference type="PANTHER" id="PTHR19872:SF9">
    <property type="entry name" value="UBIQUITIN-BINDING SDF UBIQUITIN LIGASE COMPLEX SUBUNIT"/>
    <property type="match status" value="1"/>
</dbReference>
<dbReference type="PRINTS" id="PR00320">
    <property type="entry name" value="GPROTEINBRPT"/>
</dbReference>
<reference evidence="8 9" key="1">
    <citation type="journal article" date="2011" name="Genome Res.">
        <title>Phylogeny-wide analysis of social amoeba genomes highlights ancient origins for complex intercellular communication.</title>
        <authorList>
            <person name="Heidel A.J."/>
            <person name="Lawal H.M."/>
            <person name="Felder M."/>
            <person name="Schilde C."/>
            <person name="Helps N.R."/>
            <person name="Tunggal B."/>
            <person name="Rivero F."/>
            <person name="John U."/>
            <person name="Schleicher M."/>
            <person name="Eichinger L."/>
            <person name="Platzer M."/>
            <person name="Noegel A.A."/>
            <person name="Schaap P."/>
            <person name="Gloeckner G."/>
        </authorList>
    </citation>
    <scope>NUCLEOTIDE SEQUENCE [LARGE SCALE GENOMIC DNA]</scope>
    <source>
        <strain evidence="9">ATCC 26659 / Pp 5 / PN500</strain>
    </source>
</reference>
<dbReference type="PROSITE" id="PS50294">
    <property type="entry name" value="WD_REPEATS_REGION"/>
    <property type="match status" value="1"/>
</dbReference>
<dbReference type="EMBL" id="ADBJ01000002">
    <property type="protein sequence ID" value="EFA86696.1"/>
    <property type="molecule type" value="Genomic_DNA"/>
</dbReference>
<comment type="caution">
    <text evidence="8">The sequence shown here is derived from an EMBL/GenBank/DDBJ whole genome shotgun (WGS) entry which is preliminary data.</text>
</comment>
<evidence type="ECO:0000256" key="5">
    <source>
        <dbReference type="SAM" id="MobiDB-lite"/>
    </source>
</evidence>
<dbReference type="SUPFAM" id="SSF50978">
    <property type="entry name" value="WD40 repeat-like"/>
    <property type="match status" value="1"/>
</dbReference>
<dbReference type="RefSeq" id="XP_020438800.1">
    <property type="nucleotide sequence ID" value="XM_020571526.1"/>
</dbReference>
<evidence type="ECO:0000256" key="1">
    <source>
        <dbReference type="ARBA" id="ARBA00022574"/>
    </source>
</evidence>